<name>A0A8B8APR4_CRAVI</name>
<keyword evidence="2" id="KW-1185">Reference proteome</keyword>
<protein>
    <submittedName>
        <fullName evidence="3">Uncharacterized protein LOC111103569</fullName>
    </submittedName>
</protein>
<accession>A0A8B8APR4</accession>
<dbReference type="OrthoDB" id="6092766at2759"/>
<evidence type="ECO:0000313" key="2">
    <source>
        <dbReference type="Proteomes" id="UP000694844"/>
    </source>
</evidence>
<dbReference type="RefSeq" id="XP_022292628.1">
    <property type="nucleotide sequence ID" value="XM_022436920.1"/>
</dbReference>
<reference evidence="3" key="1">
    <citation type="submission" date="2025-08" db="UniProtKB">
        <authorList>
            <consortium name="RefSeq"/>
        </authorList>
    </citation>
    <scope>IDENTIFICATION</scope>
    <source>
        <tissue evidence="3">Whole sample</tissue>
    </source>
</reference>
<dbReference type="KEGG" id="cvn:111103569"/>
<feature type="transmembrane region" description="Helical" evidence="1">
    <location>
        <begin position="128"/>
        <end position="151"/>
    </location>
</feature>
<gene>
    <name evidence="3" type="primary">LOC111103569</name>
</gene>
<keyword evidence="1" id="KW-0472">Membrane</keyword>
<dbReference type="GeneID" id="111103569"/>
<evidence type="ECO:0000256" key="1">
    <source>
        <dbReference type="SAM" id="Phobius"/>
    </source>
</evidence>
<sequence length="639" mass="73036">MARVDVCPKNLTKVIEASKRLGCKKDKYGNNQYLCLPYVDKTSLFEFCYDGIIGFQKKGNCLQASNGHLALTSCAGFSSGCPETHFITSDFYKYPACQELNLDHHCYKFDPNCPPNNSIKTSKNSASIGVLVVYIGLAMTIAASFLLFLYYRQKRQRKQKQAEDQITTNAVDSQENIGCSLTEQHTRLADERTEHLELDEHVESRKLIETCEEKWTSLDMLKDATLEEMQKLLEDKALGTLKRAVLGITCGIETDTGKNDIYENVLDVLRIGTVISNNLKPSISEVKATCFFLTEVLQNDQYLLENIKRLDDDENYSDMLHEWKSAVALEESLLHSNAYLTQITEGTSKHVVDTLQNIISENEIVKFLKDLQSEAKMLIRESKIESNVELRVESAVQATKLVNLYCKIAILHSYVLWQVFCIKQRYGNDMSTTKGVFKMIDWSHKSSLDMLTCLTHPKVENAVFLSVFHISENESVEHILQIHEIEVPAVAGSLYNKEVYIQWSYSPDVTLQLKNLSYGIWGYTETPTEQCKFIFEPVEGREMDNIFYIRSARSGWTNSYIQMKRSGTCQTVKKKLDVGVKWKLVSLISGPENPNFIIISFDWPGRFLYLESPTGDIRGKRDLEKVKEKGLWKIRELEK</sequence>
<keyword evidence="1" id="KW-1133">Transmembrane helix</keyword>
<dbReference type="AlphaFoldDB" id="A0A8B8APR4"/>
<organism evidence="2 3">
    <name type="scientific">Crassostrea virginica</name>
    <name type="common">Eastern oyster</name>
    <dbReference type="NCBI Taxonomy" id="6565"/>
    <lineage>
        <taxon>Eukaryota</taxon>
        <taxon>Metazoa</taxon>
        <taxon>Spiralia</taxon>
        <taxon>Lophotrochozoa</taxon>
        <taxon>Mollusca</taxon>
        <taxon>Bivalvia</taxon>
        <taxon>Autobranchia</taxon>
        <taxon>Pteriomorphia</taxon>
        <taxon>Ostreida</taxon>
        <taxon>Ostreoidea</taxon>
        <taxon>Ostreidae</taxon>
        <taxon>Crassostrea</taxon>
    </lineage>
</organism>
<keyword evidence="1" id="KW-0812">Transmembrane</keyword>
<dbReference type="Proteomes" id="UP000694844">
    <property type="component" value="Chromosome 7"/>
</dbReference>
<proteinExistence type="predicted"/>
<evidence type="ECO:0000313" key="3">
    <source>
        <dbReference type="RefSeq" id="XP_022292628.1"/>
    </source>
</evidence>